<feature type="domain" description="HTH gntR-type" evidence="4">
    <location>
        <begin position="14"/>
        <end position="81"/>
    </location>
</feature>
<name>A0A0C5VMP5_9GAMM</name>
<evidence type="ECO:0000256" key="1">
    <source>
        <dbReference type="ARBA" id="ARBA00023015"/>
    </source>
</evidence>
<dbReference type="Proteomes" id="UP000032266">
    <property type="component" value="Chromosome"/>
</dbReference>
<evidence type="ECO:0000259" key="4">
    <source>
        <dbReference type="PROSITE" id="PS50949"/>
    </source>
</evidence>
<keyword evidence="1" id="KW-0805">Transcription regulation</keyword>
<dbReference type="InterPro" id="IPR036390">
    <property type="entry name" value="WH_DNA-bd_sf"/>
</dbReference>
<dbReference type="STRING" id="1445510.YC6258_03966"/>
<evidence type="ECO:0000313" key="5">
    <source>
        <dbReference type="EMBL" id="AJQ96002.1"/>
    </source>
</evidence>
<evidence type="ECO:0000313" key="6">
    <source>
        <dbReference type="Proteomes" id="UP000032266"/>
    </source>
</evidence>
<proteinExistence type="predicted"/>
<dbReference type="EMBL" id="CP007142">
    <property type="protein sequence ID" value="AJQ96002.1"/>
    <property type="molecule type" value="Genomic_DNA"/>
</dbReference>
<protein>
    <submittedName>
        <fullName evidence="5">Transcriptional regulator</fullName>
    </submittedName>
</protein>
<accession>A0A0C5VMP5</accession>
<dbReference type="InterPro" id="IPR036388">
    <property type="entry name" value="WH-like_DNA-bd_sf"/>
</dbReference>
<dbReference type="InterPro" id="IPR000524">
    <property type="entry name" value="Tscrpt_reg_HTH_GntR"/>
</dbReference>
<keyword evidence="3" id="KW-0804">Transcription</keyword>
<dbReference type="OrthoDB" id="9799812at2"/>
<dbReference type="SUPFAM" id="SSF48008">
    <property type="entry name" value="GntR ligand-binding domain-like"/>
    <property type="match status" value="1"/>
</dbReference>
<dbReference type="InterPro" id="IPR008920">
    <property type="entry name" value="TF_FadR/GntR_C"/>
</dbReference>
<dbReference type="SMART" id="SM00345">
    <property type="entry name" value="HTH_GNTR"/>
    <property type="match status" value="1"/>
</dbReference>
<sequence length="235" mass="26654">MNAEHESVMPSVGTNRFEFIYLTLRNRICLLDYEPGARLSEETLAREFSVSRTPMRRVLGRLEAEGLVEVRHGVGNLVTDIELSYLCDVFRLRMEIVPQIGLLSPLPVTTGLLDRIVKVESDCLLLAANPQPKRAFAQLNIVFFELLMELVGNPSLREILSLLFYRSSRMWPYLMTDDVVQAEAGIFQREVSETRQLLQGGAIAAVGQLRRTHISMALQRLRQLLEQQGRGQNLS</sequence>
<gene>
    <name evidence="5" type="ORF">YC6258_03966</name>
</gene>
<dbReference type="PROSITE" id="PS50949">
    <property type="entry name" value="HTH_GNTR"/>
    <property type="match status" value="1"/>
</dbReference>
<evidence type="ECO:0000256" key="2">
    <source>
        <dbReference type="ARBA" id="ARBA00023125"/>
    </source>
</evidence>
<dbReference type="GO" id="GO:0003677">
    <property type="term" value="F:DNA binding"/>
    <property type="evidence" value="ECO:0007669"/>
    <property type="project" value="UniProtKB-KW"/>
</dbReference>
<dbReference type="PRINTS" id="PR00035">
    <property type="entry name" value="HTHGNTR"/>
</dbReference>
<dbReference type="KEGG" id="gsn:YC6258_03966"/>
<dbReference type="AlphaFoldDB" id="A0A0C5VMP5"/>
<dbReference type="Pfam" id="PF00392">
    <property type="entry name" value="GntR"/>
    <property type="match status" value="1"/>
</dbReference>
<keyword evidence="6" id="KW-1185">Reference proteome</keyword>
<organism evidence="5 6">
    <name type="scientific">Gynuella sunshinyii YC6258</name>
    <dbReference type="NCBI Taxonomy" id="1445510"/>
    <lineage>
        <taxon>Bacteria</taxon>
        <taxon>Pseudomonadati</taxon>
        <taxon>Pseudomonadota</taxon>
        <taxon>Gammaproteobacteria</taxon>
        <taxon>Oceanospirillales</taxon>
        <taxon>Saccharospirillaceae</taxon>
        <taxon>Gynuella</taxon>
    </lineage>
</organism>
<reference evidence="5 6" key="1">
    <citation type="submission" date="2014-01" db="EMBL/GenBank/DDBJ databases">
        <title>Full genme sequencing of cellulolytic bacterium Gynuella sunshinyii YC6258T gen. nov., sp. nov.</title>
        <authorList>
            <person name="Khan H."/>
            <person name="Chung E.J."/>
            <person name="Chung Y.R."/>
        </authorList>
    </citation>
    <scope>NUCLEOTIDE SEQUENCE [LARGE SCALE GENOMIC DNA]</scope>
    <source>
        <strain evidence="5 6">YC6258</strain>
    </source>
</reference>
<dbReference type="SUPFAM" id="SSF46785">
    <property type="entry name" value="Winged helix' DNA-binding domain"/>
    <property type="match status" value="1"/>
</dbReference>
<dbReference type="PATRIC" id="fig|1445510.3.peg.3942"/>
<dbReference type="GO" id="GO:0003700">
    <property type="term" value="F:DNA-binding transcription factor activity"/>
    <property type="evidence" value="ECO:0007669"/>
    <property type="project" value="InterPro"/>
</dbReference>
<dbReference type="Gene3D" id="1.20.120.530">
    <property type="entry name" value="GntR ligand-binding domain-like"/>
    <property type="match status" value="1"/>
</dbReference>
<dbReference type="Gene3D" id="1.10.10.10">
    <property type="entry name" value="Winged helix-like DNA-binding domain superfamily/Winged helix DNA-binding domain"/>
    <property type="match status" value="1"/>
</dbReference>
<dbReference type="CDD" id="cd07377">
    <property type="entry name" value="WHTH_GntR"/>
    <property type="match status" value="1"/>
</dbReference>
<keyword evidence="2" id="KW-0238">DNA-binding</keyword>
<dbReference type="PANTHER" id="PTHR43537">
    <property type="entry name" value="TRANSCRIPTIONAL REGULATOR, GNTR FAMILY"/>
    <property type="match status" value="1"/>
</dbReference>
<evidence type="ECO:0000256" key="3">
    <source>
        <dbReference type="ARBA" id="ARBA00023163"/>
    </source>
</evidence>
<dbReference type="PANTHER" id="PTHR43537:SF5">
    <property type="entry name" value="UXU OPERON TRANSCRIPTIONAL REGULATOR"/>
    <property type="match status" value="1"/>
</dbReference>
<dbReference type="RefSeq" id="WP_052830390.1">
    <property type="nucleotide sequence ID" value="NZ_CP007142.1"/>
</dbReference>
<dbReference type="HOGENOM" id="CLU_017584_5_1_6"/>